<feature type="transmembrane region" description="Helical" evidence="1">
    <location>
        <begin position="91"/>
        <end position="110"/>
    </location>
</feature>
<keyword evidence="1" id="KW-0472">Membrane</keyword>
<proteinExistence type="predicted"/>
<evidence type="ECO:0000256" key="1">
    <source>
        <dbReference type="SAM" id="Phobius"/>
    </source>
</evidence>
<comment type="caution">
    <text evidence="2">The sequence shown here is derived from an EMBL/GenBank/DDBJ whole genome shotgun (WGS) entry which is preliminary data.</text>
</comment>
<protein>
    <submittedName>
        <fullName evidence="2">Uncharacterized protein</fullName>
    </submittedName>
</protein>
<gene>
    <name evidence="2" type="ORF">S01H1_42344</name>
</gene>
<feature type="transmembrane region" description="Helical" evidence="1">
    <location>
        <begin position="196"/>
        <end position="217"/>
    </location>
</feature>
<name>X0V0F6_9ZZZZ</name>
<keyword evidence="1" id="KW-0812">Transmembrane</keyword>
<feature type="transmembrane region" description="Helical" evidence="1">
    <location>
        <begin position="160"/>
        <end position="181"/>
    </location>
</feature>
<dbReference type="AlphaFoldDB" id="X0V0F6"/>
<feature type="transmembrane region" description="Helical" evidence="1">
    <location>
        <begin position="37"/>
        <end position="57"/>
    </location>
</feature>
<dbReference type="EMBL" id="BARS01026920">
    <property type="protein sequence ID" value="GAG05998.1"/>
    <property type="molecule type" value="Genomic_DNA"/>
</dbReference>
<feature type="non-terminal residue" evidence="2">
    <location>
        <position position="1"/>
    </location>
</feature>
<sequence>VKGRAAKIGLWLLLPGTIAMTAGYFLMIFMGKSANAILMPARAFILFTGVIIALYAWKLVSKEELGEKYESGSWQNKIIAVFKNPLRFGKYITFFLAGLVVVIPGLIIVADLVTYRDLINRGVERTFATGHPHMLITLGAITIFCLIIHNMIPKNRIRKIIGWSVIASMLISFPVAAFYFLRSPFDVLMAKALRDVILSGLFILFADVLIFLGLILYQSIKKREKLSERIIPLVSE</sequence>
<keyword evidence="1" id="KW-1133">Transmembrane helix</keyword>
<accession>X0V0F6</accession>
<organism evidence="2">
    <name type="scientific">marine sediment metagenome</name>
    <dbReference type="NCBI Taxonomy" id="412755"/>
    <lineage>
        <taxon>unclassified sequences</taxon>
        <taxon>metagenomes</taxon>
        <taxon>ecological metagenomes</taxon>
    </lineage>
</organism>
<feature type="transmembrane region" description="Helical" evidence="1">
    <location>
        <begin position="130"/>
        <end position="148"/>
    </location>
</feature>
<reference evidence="2" key="1">
    <citation type="journal article" date="2014" name="Front. Microbiol.">
        <title>High frequency of phylogenetically diverse reductive dehalogenase-homologous genes in deep subseafloor sedimentary metagenomes.</title>
        <authorList>
            <person name="Kawai M."/>
            <person name="Futagami T."/>
            <person name="Toyoda A."/>
            <person name="Takaki Y."/>
            <person name="Nishi S."/>
            <person name="Hori S."/>
            <person name="Arai W."/>
            <person name="Tsubouchi T."/>
            <person name="Morono Y."/>
            <person name="Uchiyama I."/>
            <person name="Ito T."/>
            <person name="Fujiyama A."/>
            <person name="Inagaki F."/>
            <person name="Takami H."/>
        </authorList>
    </citation>
    <scope>NUCLEOTIDE SEQUENCE</scope>
    <source>
        <strain evidence="2">Expedition CK06-06</strain>
    </source>
</reference>
<feature type="transmembrane region" description="Helical" evidence="1">
    <location>
        <begin position="12"/>
        <end position="31"/>
    </location>
</feature>
<evidence type="ECO:0000313" key="2">
    <source>
        <dbReference type="EMBL" id="GAG05998.1"/>
    </source>
</evidence>